<protein>
    <recommendedName>
        <fullName evidence="3">Squalene cyclase C-terminal domain-containing protein</fullName>
    </recommendedName>
</protein>
<gene>
    <name evidence="1" type="ORF">Rcae01_01647</name>
</gene>
<name>A0ABP9VPJ3_9BACT</name>
<organism evidence="1 2">
    <name type="scientific">Novipirellula caenicola</name>
    <dbReference type="NCBI Taxonomy" id="1536901"/>
    <lineage>
        <taxon>Bacteria</taxon>
        <taxon>Pseudomonadati</taxon>
        <taxon>Planctomycetota</taxon>
        <taxon>Planctomycetia</taxon>
        <taxon>Pirellulales</taxon>
        <taxon>Pirellulaceae</taxon>
        <taxon>Novipirellula</taxon>
    </lineage>
</organism>
<proteinExistence type="predicted"/>
<dbReference type="EMBL" id="BAABRO010000002">
    <property type="protein sequence ID" value="GAA5506195.1"/>
    <property type="molecule type" value="Genomic_DNA"/>
</dbReference>
<evidence type="ECO:0000313" key="2">
    <source>
        <dbReference type="Proteomes" id="UP001416858"/>
    </source>
</evidence>
<reference evidence="1 2" key="1">
    <citation type="submission" date="2024-02" db="EMBL/GenBank/DDBJ databases">
        <title>Rhodopirellula caenicola NBRC 110016.</title>
        <authorList>
            <person name="Ichikawa N."/>
            <person name="Katano-Makiyama Y."/>
            <person name="Hidaka K."/>
        </authorList>
    </citation>
    <scope>NUCLEOTIDE SEQUENCE [LARGE SCALE GENOMIC DNA]</scope>
    <source>
        <strain evidence="1 2">NBRC 110016</strain>
    </source>
</reference>
<dbReference type="RefSeq" id="WP_345683147.1">
    <property type="nucleotide sequence ID" value="NZ_BAABRO010000002.1"/>
</dbReference>
<dbReference type="Gene3D" id="1.50.10.20">
    <property type="match status" value="1"/>
</dbReference>
<dbReference type="InterPro" id="IPR008930">
    <property type="entry name" value="Terpenoid_cyclase/PrenylTrfase"/>
</dbReference>
<evidence type="ECO:0000313" key="1">
    <source>
        <dbReference type="EMBL" id="GAA5506195.1"/>
    </source>
</evidence>
<comment type="caution">
    <text evidence="1">The sequence shown here is derived from an EMBL/GenBank/DDBJ whole genome shotgun (WGS) entry which is preliminary data.</text>
</comment>
<accession>A0ABP9VPJ3</accession>
<dbReference type="SUPFAM" id="SSF48239">
    <property type="entry name" value="Terpenoid cyclases/Protein prenyltransferases"/>
    <property type="match status" value="1"/>
</dbReference>
<keyword evidence="2" id="KW-1185">Reference proteome</keyword>
<evidence type="ECO:0008006" key="3">
    <source>
        <dbReference type="Google" id="ProtNLM"/>
    </source>
</evidence>
<sequence length="425" mass="47166">MNPSISRRVFLVSGIAASILGSRVRTLNATEQDEVRSPSQTLIKSLRDYLLAQQSPDGAWRSQTYALLKSGQALTPFVLSILQDCDSKFVESVTAAQAHSWMINHMRNGVLGVADPDVLEYPVFASAFALRCFNAMSDHGAVVDSLRRFLIGEQFTESRGFPKTHLAYGGWGFGGPQPAGQTGHMDLAHTRWVLAALRDSGHRRAVADADSAKEQSQLNRTFANAQHFLRLLQKHPSERRPQPAFEHTTSQDKTQRTAVYDGGFYFSPIVLAANKGRIGQTQAQTFFRSYATATCDGVIALLASGVDMNDERVVAAKKWLQQHDDWEYPDGIPRDYPEPWGEAVYFYHQAVRAEAYWRLGISGDWADQLVDRLRRHQSPDGSIVNRRSGLMKENDPLMCSALALIAAHFADRQLSGIPASSTATR</sequence>
<dbReference type="Proteomes" id="UP001416858">
    <property type="component" value="Unassembled WGS sequence"/>
</dbReference>